<evidence type="ECO:0000313" key="3">
    <source>
        <dbReference type="Proteomes" id="UP000582837"/>
    </source>
</evidence>
<feature type="compositionally biased region" description="Basic and acidic residues" evidence="1">
    <location>
        <begin position="18"/>
        <end position="46"/>
    </location>
</feature>
<reference evidence="2 3" key="1">
    <citation type="submission" date="2020-08" db="EMBL/GenBank/DDBJ databases">
        <title>Genomic Encyclopedia of Type Strains, Phase IV (KMG-IV): sequencing the most valuable type-strain genomes for metagenomic binning, comparative biology and taxonomic classification.</title>
        <authorList>
            <person name="Goeker M."/>
        </authorList>
    </citation>
    <scope>NUCLEOTIDE SEQUENCE [LARGE SCALE GENOMIC DNA]</scope>
    <source>
        <strain evidence="2 3">DSM 29007</strain>
    </source>
</reference>
<comment type="caution">
    <text evidence="2">The sequence shown here is derived from an EMBL/GenBank/DDBJ whole genome shotgun (WGS) entry which is preliminary data.</text>
</comment>
<accession>A0A841H7C2</accession>
<protein>
    <submittedName>
        <fullName evidence="2">Uncharacterized protein</fullName>
    </submittedName>
</protein>
<keyword evidence="3" id="KW-1185">Reference proteome</keyword>
<name>A0A841H7C2_9BACT</name>
<evidence type="ECO:0000256" key="1">
    <source>
        <dbReference type="SAM" id="MobiDB-lite"/>
    </source>
</evidence>
<organism evidence="2 3">
    <name type="scientific">Longimicrobium terrae</name>
    <dbReference type="NCBI Taxonomy" id="1639882"/>
    <lineage>
        <taxon>Bacteria</taxon>
        <taxon>Pseudomonadati</taxon>
        <taxon>Gemmatimonadota</taxon>
        <taxon>Longimicrobiia</taxon>
        <taxon>Longimicrobiales</taxon>
        <taxon>Longimicrobiaceae</taxon>
        <taxon>Longimicrobium</taxon>
    </lineage>
</organism>
<sequence length="46" mass="5214">MNGPPAVAPEGPEIRGGTAEEHEMPPRDLRDLRDLRDPRDLRVRQP</sequence>
<feature type="region of interest" description="Disordered" evidence="1">
    <location>
        <begin position="1"/>
        <end position="46"/>
    </location>
</feature>
<evidence type="ECO:0000313" key="2">
    <source>
        <dbReference type="EMBL" id="MBB6074030.1"/>
    </source>
</evidence>
<dbReference type="EMBL" id="JACHIA010000037">
    <property type="protein sequence ID" value="MBB6074030.1"/>
    <property type="molecule type" value="Genomic_DNA"/>
</dbReference>
<gene>
    <name evidence="2" type="ORF">HNQ61_005711</name>
</gene>
<dbReference type="Proteomes" id="UP000582837">
    <property type="component" value="Unassembled WGS sequence"/>
</dbReference>
<proteinExistence type="predicted"/>
<dbReference type="AlphaFoldDB" id="A0A841H7C2"/>